<dbReference type="AlphaFoldDB" id="A0AAV6JHR1"/>
<reference evidence="1" key="1">
    <citation type="submission" date="2020-08" db="EMBL/GenBank/DDBJ databases">
        <title>Plant Genome Project.</title>
        <authorList>
            <person name="Zhang R.-G."/>
        </authorList>
    </citation>
    <scope>NUCLEOTIDE SEQUENCE</scope>
    <source>
        <strain evidence="1">WSP0</strain>
        <tissue evidence="1">Leaf</tissue>
    </source>
</reference>
<evidence type="ECO:0000313" key="1">
    <source>
        <dbReference type="EMBL" id="KAG5539605.1"/>
    </source>
</evidence>
<evidence type="ECO:0000313" key="2">
    <source>
        <dbReference type="Proteomes" id="UP000823749"/>
    </source>
</evidence>
<dbReference type="InterPro" id="IPR055294">
    <property type="entry name" value="FBL60-like"/>
</dbReference>
<name>A0AAV6JHR1_9ERIC</name>
<organism evidence="1 2">
    <name type="scientific">Rhododendron griersonianum</name>
    <dbReference type="NCBI Taxonomy" id="479676"/>
    <lineage>
        <taxon>Eukaryota</taxon>
        <taxon>Viridiplantae</taxon>
        <taxon>Streptophyta</taxon>
        <taxon>Embryophyta</taxon>
        <taxon>Tracheophyta</taxon>
        <taxon>Spermatophyta</taxon>
        <taxon>Magnoliopsida</taxon>
        <taxon>eudicotyledons</taxon>
        <taxon>Gunneridae</taxon>
        <taxon>Pentapetalae</taxon>
        <taxon>asterids</taxon>
        <taxon>Ericales</taxon>
        <taxon>Ericaceae</taxon>
        <taxon>Ericoideae</taxon>
        <taxon>Rhodoreae</taxon>
        <taxon>Rhododendron</taxon>
    </lineage>
</organism>
<accession>A0AAV6JHR1</accession>
<protein>
    <submittedName>
        <fullName evidence="1">Uncharacterized protein</fullName>
    </submittedName>
</protein>
<dbReference type="PANTHER" id="PTHR31293:SF12">
    <property type="entry name" value="RNI-LIKE SUPERFAMILY PROTEIN"/>
    <property type="match status" value="1"/>
</dbReference>
<keyword evidence="2" id="KW-1185">Reference proteome</keyword>
<dbReference type="SUPFAM" id="SSF52058">
    <property type="entry name" value="L domain-like"/>
    <property type="match status" value="1"/>
</dbReference>
<dbReference type="PANTHER" id="PTHR31293">
    <property type="entry name" value="RNI-LIKE SUPERFAMILY PROTEIN"/>
    <property type="match status" value="1"/>
</dbReference>
<dbReference type="InterPro" id="IPR032675">
    <property type="entry name" value="LRR_dom_sf"/>
</dbReference>
<gene>
    <name evidence="1" type="ORF">RHGRI_019968</name>
</gene>
<sequence>MNFVDRVLLHLENPKLHSFYLSCDNYSDASRVNAWISAVIKRQVQKLDINYRKEEFVLPRCVFGSDSLRELNLVAECIIKVPASCFSRLEILDLSRVTFLNTCFPNTEEITLTFPVLKVLTVYSTKLVNVKVVNLNVPALRSCNLDTYQTRCVPDDSHDLLIKILRNSNALVLSQKIMF</sequence>
<dbReference type="Proteomes" id="UP000823749">
    <property type="component" value="Chromosome 7"/>
</dbReference>
<dbReference type="EMBL" id="JACTNZ010000007">
    <property type="protein sequence ID" value="KAG5539605.1"/>
    <property type="molecule type" value="Genomic_DNA"/>
</dbReference>
<proteinExistence type="predicted"/>
<comment type="caution">
    <text evidence="1">The sequence shown here is derived from an EMBL/GenBank/DDBJ whole genome shotgun (WGS) entry which is preliminary data.</text>
</comment>
<dbReference type="Gene3D" id="3.80.10.10">
    <property type="entry name" value="Ribonuclease Inhibitor"/>
    <property type="match status" value="1"/>
</dbReference>